<dbReference type="EMBL" id="AP021858">
    <property type="protein sequence ID" value="BBO23354.1"/>
    <property type="molecule type" value="Genomic_DNA"/>
</dbReference>
<feature type="compositionally biased region" description="Acidic residues" evidence="7">
    <location>
        <begin position="158"/>
        <end position="167"/>
    </location>
</feature>
<dbReference type="InterPro" id="IPR035926">
    <property type="entry name" value="NusB-like_sf"/>
</dbReference>
<protein>
    <recommendedName>
        <fullName evidence="6">Transcription antitermination protein NusB</fullName>
    </recommendedName>
    <alternativeName>
        <fullName evidence="6">Antitermination factor NusB</fullName>
    </alternativeName>
</protein>
<evidence type="ECO:0000313" key="10">
    <source>
        <dbReference type="Proteomes" id="UP000662873"/>
    </source>
</evidence>
<evidence type="ECO:0000256" key="2">
    <source>
        <dbReference type="ARBA" id="ARBA00022814"/>
    </source>
</evidence>
<accession>A0A809SDU9</accession>
<dbReference type="PANTHER" id="PTHR11078">
    <property type="entry name" value="N UTILIZATION SUBSTANCE PROTEIN B-RELATED"/>
    <property type="match status" value="1"/>
</dbReference>
<evidence type="ECO:0000256" key="5">
    <source>
        <dbReference type="ARBA" id="ARBA00023163"/>
    </source>
</evidence>
<dbReference type="InterPro" id="IPR011605">
    <property type="entry name" value="NusB_fam"/>
</dbReference>
<evidence type="ECO:0000256" key="1">
    <source>
        <dbReference type="ARBA" id="ARBA00005952"/>
    </source>
</evidence>
<dbReference type="Pfam" id="PF01029">
    <property type="entry name" value="NusB"/>
    <property type="match status" value="1"/>
</dbReference>
<evidence type="ECO:0000259" key="8">
    <source>
        <dbReference type="Pfam" id="PF01029"/>
    </source>
</evidence>
<dbReference type="PANTHER" id="PTHR11078:SF3">
    <property type="entry name" value="ANTITERMINATION NUSB DOMAIN-CONTAINING PROTEIN"/>
    <property type="match status" value="1"/>
</dbReference>
<dbReference type="SUPFAM" id="SSF48013">
    <property type="entry name" value="NusB-like"/>
    <property type="match status" value="1"/>
</dbReference>
<dbReference type="GO" id="GO:0003723">
    <property type="term" value="F:RNA binding"/>
    <property type="evidence" value="ECO:0007669"/>
    <property type="project" value="UniProtKB-UniRule"/>
</dbReference>
<dbReference type="GO" id="GO:0005829">
    <property type="term" value="C:cytosol"/>
    <property type="evidence" value="ECO:0007669"/>
    <property type="project" value="TreeGrafter"/>
</dbReference>
<evidence type="ECO:0000256" key="6">
    <source>
        <dbReference type="HAMAP-Rule" id="MF_00073"/>
    </source>
</evidence>
<evidence type="ECO:0000313" key="9">
    <source>
        <dbReference type="EMBL" id="BBO23354.1"/>
    </source>
</evidence>
<keyword evidence="3 6" id="KW-0694">RNA-binding</keyword>
<organism evidence="9 10">
    <name type="scientific">Candidatus Nitrosymbiomonas proteolyticus</name>
    <dbReference type="NCBI Taxonomy" id="2608984"/>
    <lineage>
        <taxon>Bacteria</taxon>
        <taxon>Bacillati</taxon>
        <taxon>Armatimonadota</taxon>
        <taxon>Armatimonadota incertae sedis</taxon>
        <taxon>Candidatus Nitrosymbiomonas</taxon>
    </lineage>
</organism>
<dbReference type="Proteomes" id="UP000662873">
    <property type="component" value="Chromosome"/>
</dbReference>
<sequence>MSHKSRRQARQAVIQALYSMDVGRCTLDEAAEGIRELPQLDSDLKVYADECLRGILARREEIDATLSRFLVDWELGRLSMTDRAVLELSTYELFHRSDIPAIVSVSEAVEIAKKFGSAESGKFVNGVLAAVLRGPARYRLDSPDPEETPEESTPPDPTEPEAEEIMVEEGSGQVRDLERVSKWLIRTEES</sequence>
<dbReference type="GO" id="GO:0031564">
    <property type="term" value="P:transcription antitermination"/>
    <property type="evidence" value="ECO:0007669"/>
    <property type="project" value="UniProtKB-KW"/>
</dbReference>
<reference evidence="9" key="1">
    <citation type="journal article" name="DNA Res.">
        <title>The physiological potential of anammox bacteria as revealed by their core genome structure.</title>
        <authorList>
            <person name="Okubo T."/>
            <person name="Toyoda A."/>
            <person name="Fukuhara K."/>
            <person name="Uchiyama I."/>
            <person name="Harigaya Y."/>
            <person name="Kuroiwa M."/>
            <person name="Suzuki T."/>
            <person name="Murakami Y."/>
            <person name="Suwa Y."/>
            <person name="Takami H."/>
        </authorList>
    </citation>
    <scope>NUCLEOTIDE SEQUENCE</scope>
    <source>
        <strain evidence="9">317325-2</strain>
    </source>
</reference>
<keyword evidence="5 6" id="KW-0804">Transcription</keyword>
<comment type="function">
    <text evidence="6">Involved in transcription antitermination. Required for transcription of ribosomal RNA (rRNA) genes. Binds specifically to the boxA antiterminator sequence of the ribosomal RNA (rrn) operons.</text>
</comment>
<proteinExistence type="inferred from homology"/>
<dbReference type="Gene3D" id="1.10.940.10">
    <property type="entry name" value="NusB-like"/>
    <property type="match status" value="1"/>
</dbReference>
<gene>
    <name evidence="6" type="primary">nusB</name>
    <name evidence="9" type="ORF">NPRO_09490</name>
</gene>
<dbReference type="NCBIfam" id="TIGR01951">
    <property type="entry name" value="nusB"/>
    <property type="match status" value="1"/>
</dbReference>
<name>A0A809SDU9_9BACT</name>
<evidence type="ECO:0000256" key="7">
    <source>
        <dbReference type="SAM" id="MobiDB-lite"/>
    </source>
</evidence>
<evidence type="ECO:0000256" key="4">
    <source>
        <dbReference type="ARBA" id="ARBA00023015"/>
    </source>
</evidence>
<dbReference type="KEGG" id="npy:NPRO_09490"/>
<dbReference type="InterPro" id="IPR006027">
    <property type="entry name" value="NusB_RsmB_TIM44"/>
</dbReference>
<feature type="region of interest" description="Disordered" evidence="7">
    <location>
        <begin position="138"/>
        <end position="172"/>
    </location>
</feature>
<keyword evidence="2 6" id="KW-0889">Transcription antitermination</keyword>
<dbReference type="HAMAP" id="MF_00073">
    <property type="entry name" value="NusB"/>
    <property type="match status" value="1"/>
</dbReference>
<keyword evidence="4 6" id="KW-0805">Transcription regulation</keyword>
<comment type="similarity">
    <text evidence="1 6">Belongs to the NusB family.</text>
</comment>
<dbReference type="GO" id="GO:0006353">
    <property type="term" value="P:DNA-templated transcription termination"/>
    <property type="evidence" value="ECO:0007669"/>
    <property type="project" value="UniProtKB-UniRule"/>
</dbReference>
<evidence type="ECO:0000256" key="3">
    <source>
        <dbReference type="ARBA" id="ARBA00022884"/>
    </source>
</evidence>
<dbReference type="AlphaFoldDB" id="A0A809SDU9"/>
<feature type="domain" description="NusB/RsmB/TIM44" evidence="8">
    <location>
        <begin position="7"/>
        <end position="133"/>
    </location>
</feature>